<reference evidence="2 3" key="1">
    <citation type="journal article" date="2024" name="G3 (Bethesda)">
        <title>Genome assembly of Hibiscus sabdariffa L. provides insights into metabolisms of medicinal natural products.</title>
        <authorList>
            <person name="Kim T."/>
        </authorList>
    </citation>
    <scope>NUCLEOTIDE SEQUENCE [LARGE SCALE GENOMIC DNA]</scope>
    <source>
        <strain evidence="2">TK-2024</strain>
        <tissue evidence="2">Old leaves</tissue>
    </source>
</reference>
<evidence type="ECO:0000256" key="1">
    <source>
        <dbReference type="SAM" id="MobiDB-lite"/>
    </source>
</evidence>
<protein>
    <submittedName>
        <fullName evidence="2">Uncharacterized protein</fullName>
    </submittedName>
</protein>
<proteinExistence type="predicted"/>
<dbReference type="EMBL" id="JBBPBN010000249">
    <property type="protein sequence ID" value="KAK8492414.1"/>
    <property type="molecule type" value="Genomic_DNA"/>
</dbReference>
<organism evidence="2 3">
    <name type="scientific">Hibiscus sabdariffa</name>
    <name type="common">roselle</name>
    <dbReference type="NCBI Taxonomy" id="183260"/>
    <lineage>
        <taxon>Eukaryota</taxon>
        <taxon>Viridiplantae</taxon>
        <taxon>Streptophyta</taxon>
        <taxon>Embryophyta</taxon>
        <taxon>Tracheophyta</taxon>
        <taxon>Spermatophyta</taxon>
        <taxon>Magnoliopsida</taxon>
        <taxon>eudicotyledons</taxon>
        <taxon>Gunneridae</taxon>
        <taxon>Pentapetalae</taxon>
        <taxon>rosids</taxon>
        <taxon>malvids</taxon>
        <taxon>Malvales</taxon>
        <taxon>Malvaceae</taxon>
        <taxon>Malvoideae</taxon>
        <taxon>Hibiscus</taxon>
    </lineage>
</organism>
<evidence type="ECO:0000313" key="3">
    <source>
        <dbReference type="Proteomes" id="UP001396334"/>
    </source>
</evidence>
<comment type="caution">
    <text evidence="2">The sequence shown here is derived from an EMBL/GenBank/DDBJ whole genome shotgun (WGS) entry which is preliminary data.</text>
</comment>
<accession>A0ABR2AHY1</accession>
<keyword evidence="3" id="KW-1185">Reference proteome</keyword>
<dbReference type="Proteomes" id="UP001396334">
    <property type="component" value="Unassembled WGS sequence"/>
</dbReference>
<feature type="compositionally biased region" description="Polar residues" evidence="1">
    <location>
        <begin position="129"/>
        <end position="144"/>
    </location>
</feature>
<gene>
    <name evidence="2" type="ORF">V6N11_027773</name>
</gene>
<evidence type="ECO:0000313" key="2">
    <source>
        <dbReference type="EMBL" id="KAK8492414.1"/>
    </source>
</evidence>
<name>A0ABR2AHY1_9ROSI</name>
<sequence length="163" mass="17054">MFQSPSLKVPSRVTVRKVDYANMGFDGSRDLSSVAEDGEAVVDVSGSAAGGEKPGVTAVYVSESAIGGEESTVDVFEYATRGGEAADVADVVLSPIHEPSVEACGNFDPNDVVTHFSHSLEPNNMSLEEAGSLSTTGPVFNTESEAGRKRLLTDSGARLQRDV</sequence>
<feature type="region of interest" description="Disordered" evidence="1">
    <location>
        <begin position="129"/>
        <end position="163"/>
    </location>
</feature>